<dbReference type="Proteomes" id="UP000077412">
    <property type="component" value="Chromosome"/>
</dbReference>
<accession>A0A1B1Z2E3</accession>
<name>A0A1B1Z2E3_9BACL</name>
<dbReference type="RefSeq" id="WP_066287776.1">
    <property type="nucleotide sequence ID" value="NZ_CP016761.1"/>
</dbReference>
<keyword evidence="3" id="KW-1185">Reference proteome</keyword>
<protein>
    <recommendedName>
        <fullName evidence="1">DUF4145 domain-containing protein</fullName>
    </recommendedName>
</protein>
<dbReference type="InterPro" id="IPR025285">
    <property type="entry name" value="DUF4145"/>
</dbReference>
<sequence length="243" mass="28449">MNKLEEKVYCNVCKGARNHHILKTYSEVADYHSDIHWHAKYHIVQCLGCDTIAFVEQYGDEDTWDYNEYTGEREWKDIFKVFPEEPPKPSKDDFFLGDYKLKIKNFNHVDPELKELYSQIVQVFNQRFNILCAAGLRTLIEAICLKTNITGGRLYDEDKKVKISKKGNEVYSTSLEGKIYGLYDKQLILWDQCRILQEIRDIGNSAVHEIEIPCIKTLRPAIIIVEGIFESIYELREKSLVKK</sequence>
<organism evidence="2 3">
    <name type="scientific">Fictibacillus arsenicus</name>
    <dbReference type="NCBI Taxonomy" id="255247"/>
    <lineage>
        <taxon>Bacteria</taxon>
        <taxon>Bacillati</taxon>
        <taxon>Bacillota</taxon>
        <taxon>Bacilli</taxon>
        <taxon>Bacillales</taxon>
        <taxon>Fictibacillaceae</taxon>
        <taxon>Fictibacillus</taxon>
    </lineage>
</organism>
<feature type="domain" description="DUF4145" evidence="1">
    <location>
        <begin position="119"/>
        <end position="211"/>
    </location>
</feature>
<reference evidence="2 3" key="1">
    <citation type="submission" date="2016-08" db="EMBL/GenBank/DDBJ databases">
        <title>Complete genome sequence of Fictibacillus arsenicus G25-54, a strain with toxicity to nematodes and a potential arsenic-resistance activity.</title>
        <authorList>
            <person name="Zheng Z."/>
        </authorList>
    </citation>
    <scope>NUCLEOTIDE SEQUENCE [LARGE SCALE GENOMIC DNA]</scope>
    <source>
        <strain evidence="2 3">G25-54</strain>
    </source>
</reference>
<evidence type="ECO:0000259" key="1">
    <source>
        <dbReference type="Pfam" id="PF13643"/>
    </source>
</evidence>
<proteinExistence type="predicted"/>
<gene>
    <name evidence="2" type="ORF">ABE41_006515</name>
</gene>
<dbReference type="OrthoDB" id="6402073at2"/>
<evidence type="ECO:0000313" key="3">
    <source>
        <dbReference type="Proteomes" id="UP000077412"/>
    </source>
</evidence>
<dbReference type="Pfam" id="PF13643">
    <property type="entry name" value="DUF4145"/>
    <property type="match status" value="1"/>
</dbReference>
<dbReference type="AlphaFoldDB" id="A0A1B1Z2E3"/>
<dbReference type="EMBL" id="CP016761">
    <property type="protein sequence ID" value="ANX11655.1"/>
    <property type="molecule type" value="Genomic_DNA"/>
</dbReference>
<evidence type="ECO:0000313" key="2">
    <source>
        <dbReference type="EMBL" id="ANX11655.1"/>
    </source>
</evidence>
<dbReference type="KEGG" id="far:ABE41_006515"/>